<dbReference type="RefSeq" id="WP_160681915.1">
    <property type="nucleotide sequence ID" value="NZ_WTYW01000001.1"/>
</dbReference>
<dbReference type="EMBL" id="WTYW01000001">
    <property type="protein sequence ID" value="MXO85516.1"/>
    <property type="molecule type" value="Genomic_DNA"/>
</dbReference>
<sequence length="119" mass="13204">MQIIRTILWLLILAALLLFSWANWSPGVTVRIWEGIVVDTRLPAVVLLSFLAGLVPMWLYHRGVKWRLSRRMKALEEATRVSAISPSPSPVAPTTDEPALHDRDDAGATATPNDRPALP</sequence>
<comment type="caution">
    <text evidence="3">The sequence shown here is derived from an EMBL/GenBank/DDBJ whole genome shotgun (WGS) entry which is preliminary data.</text>
</comment>
<feature type="region of interest" description="Disordered" evidence="1">
    <location>
        <begin position="80"/>
        <end position="119"/>
    </location>
</feature>
<accession>A0A844ZED5</accession>
<dbReference type="Proteomes" id="UP000433104">
    <property type="component" value="Unassembled WGS sequence"/>
</dbReference>
<protein>
    <submittedName>
        <fullName evidence="3">DUF1049 domain-containing protein</fullName>
    </submittedName>
</protein>
<gene>
    <name evidence="3" type="ORF">GRI38_05680</name>
</gene>
<dbReference type="OrthoDB" id="7595841at2"/>
<feature type="transmembrane region" description="Helical" evidence="2">
    <location>
        <begin position="42"/>
        <end position="61"/>
    </location>
</feature>
<name>A0A844ZED5_9SPHN</name>
<evidence type="ECO:0000256" key="1">
    <source>
        <dbReference type="SAM" id="MobiDB-lite"/>
    </source>
</evidence>
<evidence type="ECO:0000313" key="3">
    <source>
        <dbReference type="EMBL" id="MXO85516.1"/>
    </source>
</evidence>
<keyword evidence="2" id="KW-0472">Membrane</keyword>
<reference evidence="3 4" key="1">
    <citation type="submission" date="2019-12" db="EMBL/GenBank/DDBJ databases">
        <title>Genomic-based taxomic classification of the family Erythrobacteraceae.</title>
        <authorList>
            <person name="Xu L."/>
        </authorList>
    </citation>
    <scope>NUCLEOTIDE SEQUENCE [LARGE SCALE GENOMIC DNA]</scope>
    <source>
        <strain evidence="3 4">MCCC 1A09962</strain>
    </source>
</reference>
<organism evidence="3 4">
    <name type="scientific">Parapontixanthobacter aurantiacus</name>
    <dbReference type="NCBI Taxonomy" id="1463599"/>
    <lineage>
        <taxon>Bacteria</taxon>
        <taxon>Pseudomonadati</taxon>
        <taxon>Pseudomonadota</taxon>
        <taxon>Alphaproteobacteria</taxon>
        <taxon>Sphingomonadales</taxon>
        <taxon>Erythrobacteraceae</taxon>
        <taxon>Parapontixanthobacter</taxon>
    </lineage>
</organism>
<dbReference type="AlphaFoldDB" id="A0A844ZED5"/>
<keyword evidence="2" id="KW-0812">Transmembrane</keyword>
<evidence type="ECO:0000313" key="4">
    <source>
        <dbReference type="Proteomes" id="UP000433104"/>
    </source>
</evidence>
<evidence type="ECO:0000256" key="2">
    <source>
        <dbReference type="SAM" id="Phobius"/>
    </source>
</evidence>
<keyword evidence="2" id="KW-1133">Transmembrane helix</keyword>
<keyword evidence="4" id="KW-1185">Reference proteome</keyword>
<proteinExistence type="predicted"/>